<dbReference type="AlphaFoldDB" id="A0A0N0BR15"/>
<feature type="transmembrane region" description="Helical" evidence="2">
    <location>
        <begin position="62"/>
        <end position="87"/>
    </location>
</feature>
<protein>
    <submittedName>
        <fullName evidence="4">Permease</fullName>
    </submittedName>
</protein>
<feature type="region of interest" description="Disordered" evidence="1">
    <location>
        <begin position="263"/>
        <end position="313"/>
    </location>
</feature>
<dbReference type="OrthoDB" id="157486at2157"/>
<feature type="compositionally biased region" description="Low complexity" evidence="1">
    <location>
        <begin position="162"/>
        <end position="175"/>
    </location>
</feature>
<proteinExistence type="predicted"/>
<sequence>MSEADAENVLIEYYRRYVGDPDRTIDVYAGFGLFSAGIALGVIGVVVFLYSATLDPTALSTYAVREVAAVAAAAGLPALLFGIVVLLPVDRRMLYLAGVGVAITLVGTAAFTWAYPRNWNVVANPDYSAQIVAGYTLGLVAVIGATGGALVAHRVERAAGGAVEGGTSEAGSGAAEAGGGSGSDAGGDGEAVTEESVRADIERELSDAELTWGGVERSETRRLELNTSAVDDADVDAEKLAGSATETRTTSGAVNDAVSELKGLQGGDVKTDSGQGTDDQAAKLRELREQQRKEAEEADEDESVVDRIKGLFG</sequence>
<feature type="compositionally biased region" description="Gly residues" evidence="1">
    <location>
        <begin position="176"/>
        <end position="189"/>
    </location>
</feature>
<evidence type="ECO:0000313" key="5">
    <source>
        <dbReference type="Proteomes" id="UP000037747"/>
    </source>
</evidence>
<keyword evidence="2" id="KW-1133">Transmembrane helix</keyword>
<dbReference type="Pfam" id="PF23600">
    <property type="entry name" value="CdpA_N"/>
    <property type="match status" value="1"/>
</dbReference>
<evidence type="ECO:0000256" key="2">
    <source>
        <dbReference type="SAM" id="Phobius"/>
    </source>
</evidence>
<feature type="transmembrane region" description="Helical" evidence="2">
    <location>
        <begin position="127"/>
        <end position="152"/>
    </location>
</feature>
<dbReference type="InterPro" id="IPR055563">
    <property type="entry name" value="CdpA_N"/>
</dbReference>
<comment type="caution">
    <text evidence="4">The sequence shown here is derived from an EMBL/GenBank/DDBJ whole genome shotgun (WGS) entry which is preliminary data.</text>
</comment>
<dbReference type="STRING" id="1765655.AMR74_10925"/>
<organism evidence="4 5">
    <name type="scientific">Halorubrum tropicale</name>
    <dbReference type="NCBI Taxonomy" id="1765655"/>
    <lineage>
        <taxon>Archaea</taxon>
        <taxon>Methanobacteriati</taxon>
        <taxon>Methanobacteriota</taxon>
        <taxon>Stenosarchaea group</taxon>
        <taxon>Halobacteria</taxon>
        <taxon>Halobacteriales</taxon>
        <taxon>Haloferacaceae</taxon>
        <taxon>Halorubrum</taxon>
    </lineage>
</organism>
<feature type="domain" description="Cell division protein A N-terminal" evidence="3">
    <location>
        <begin position="9"/>
        <end position="158"/>
    </location>
</feature>
<dbReference type="EMBL" id="LIST01000004">
    <property type="protein sequence ID" value="KOX96046.1"/>
    <property type="molecule type" value="Genomic_DNA"/>
</dbReference>
<feature type="transmembrane region" description="Helical" evidence="2">
    <location>
        <begin position="94"/>
        <end position="115"/>
    </location>
</feature>
<keyword evidence="2" id="KW-0472">Membrane</keyword>
<name>A0A0N0BR15_9EURY</name>
<feature type="compositionally biased region" description="Basic and acidic residues" evidence="1">
    <location>
        <begin position="304"/>
        <end position="313"/>
    </location>
</feature>
<keyword evidence="5" id="KW-1185">Reference proteome</keyword>
<evidence type="ECO:0000259" key="3">
    <source>
        <dbReference type="Pfam" id="PF23600"/>
    </source>
</evidence>
<dbReference type="Proteomes" id="UP000037747">
    <property type="component" value="Unassembled WGS sequence"/>
</dbReference>
<gene>
    <name evidence="4" type="ORF">AMR74_10925</name>
</gene>
<feature type="region of interest" description="Disordered" evidence="1">
    <location>
        <begin position="162"/>
        <end position="197"/>
    </location>
</feature>
<evidence type="ECO:0000256" key="1">
    <source>
        <dbReference type="SAM" id="MobiDB-lite"/>
    </source>
</evidence>
<evidence type="ECO:0000313" key="4">
    <source>
        <dbReference type="EMBL" id="KOX96046.1"/>
    </source>
</evidence>
<feature type="transmembrane region" description="Helical" evidence="2">
    <location>
        <begin position="25"/>
        <end position="50"/>
    </location>
</feature>
<dbReference type="PATRIC" id="fig|1705389.3.peg.3717"/>
<dbReference type="RefSeq" id="WP_053772092.1">
    <property type="nucleotide sequence ID" value="NZ_LIST01000004.1"/>
</dbReference>
<feature type="compositionally biased region" description="Basic and acidic residues" evidence="1">
    <location>
        <begin position="280"/>
        <end position="295"/>
    </location>
</feature>
<accession>A0A0N0BR15</accession>
<keyword evidence="2" id="KW-0812">Transmembrane</keyword>
<reference evidence="4 5" key="1">
    <citation type="submission" date="2015-08" db="EMBL/GenBank/DDBJ databases">
        <title>Genomes of Isolates from Cabo Rojo, PR.</title>
        <authorList>
            <person name="Sanchez-Nieves R.L."/>
            <person name="Montalvo-Rodriguez R."/>
        </authorList>
    </citation>
    <scope>NUCLEOTIDE SEQUENCE [LARGE SCALE GENOMIC DNA]</scope>
    <source>
        <strain evidence="4 5">5</strain>
    </source>
</reference>